<dbReference type="GO" id="GO:0017111">
    <property type="term" value="F:ribonucleoside triphosphate phosphatase activity"/>
    <property type="evidence" value="ECO:0007669"/>
    <property type="project" value="TreeGrafter"/>
</dbReference>
<reference evidence="6" key="1">
    <citation type="submission" date="2025-08" db="UniProtKB">
        <authorList>
            <consortium name="RefSeq"/>
        </authorList>
    </citation>
    <scope>IDENTIFICATION</scope>
</reference>
<dbReference type="GeneID" id="100902804"/>
<dbReference type="GO" id="GO:0005886">
    <property type="term" value="C:plasma membrane"/>
    <property type="evidence" value="ECO:0007669"/>
    <property type="project" value="TreeGrafter"/>
</dbReference>
<dbReference type="GO" id="GO:0045134">
    <property type="term" value="F:UDP phosphatase activity"/>
    <property type="evidence" value="ECO:0007669"/>
    <property type="project" value="TreeGrafter"/>
</dbReference>
<dbReference type="PANTHER" id="PTHR11782">
    <property type="entry name" value="ADENOSINE/GUANOSINE DIPHOSPHATASE"/>
    <property type="match status" value="1"/>
</dbReference>
<keyword evidence="4" id="KW-0812">Transmembrane</keyword>
<dbReference type="CDD" id="cd24044">
    <property type="entry name" value="ASKHA_NBD_NTPDase1-like"/>
    <property type="match status" value="1"/>
</dbReference>
<keyword evidence="2" id="KW-0378">Hydrolase</keyword>
<dbReference type="Gene3D" id="3.30.420.40">
    <property type="match status" value="1"/>
</dbReference>
<evidence type="ECO:0000256" key="4">
    <source>
        <dbReference type="SAM" id="Phobius"/>
    </source>
</evidence>
<feature type="transmembrane region" description="Helical" evidence="4">
    <location>
        <begin position="553"/>
        <end position="576"/>
    </location>
</feature>
<evidence type="ECO:0000256" key="3">
    <source>
        <dbReference type="PIRSR" id="PIRSR600407-1"/>
    </source>
</evidence>
<dbReference type="GO" id="GO:0004382">
    <property type="term" value="F:GDP phosphatase activity"/>
    <property type="evidence" value="ECO:0007669"/>
    <property type="project" value="TreeGrafter"/>
</dbReference>
<dbReference type="Pfam" id="PF01150">
    <property type="entry name" value="GDA1_CD39"/>
    <property type="match status" value="1"/>
</dbReference>
<dbReference type="InterPro" id="IPR000407">
    <property type="entry name" value="GDA1_CD39_NTPase"/>
</dbReference>
<protein>
    <submittedName>
        <fullName evidence="6">Ectonucleoside triphosphate diphosphohydrolase 1</fullName>
    </submittedName>
</protein>
<dbReference type="GO" id="GO:0009134">
    <property type="term" value="P:nucleoside diphosphate catabolic process"/>
    <property type="evidence" value="ECO:0007669"/>
    <property type="project" value="TreeGrafter"/>
</dbReference>
<name>A0AAJ6W0K5_9ACAR</name>
<evidence type="ECO:0000256" key="2">
    <source>
        <dbReference type="ARBA" id="ARBA00022801"/>
    </source>
</evidence>
<accession>A0AAJ6W0K5</accession>
<evidence type="ECO:0000313" key="5">
    <source>
        <dbReference type="Proteomes" id="UP000694867"/>
    </source>
</evidence>
<evidence type="ECO:0000256" key="1">
    <source>
        <dbReference type="ARBA" id="ARBA00009283"/>
    </source>
</evidence>
<dbReference type="AlphaFoldDB" id="A0AAJ6W0K5"/>
<dbReference type="Proteomes" id="UP000694867">
    <property type="component" value="Unplaced"/>
</dbReference>
<gene>
    <name evidence="6" type="primary">LOC100902804</name>
</gene>
<dbReference type="KEGG" id="goe:100902804"/>
<dbReference type="RefSeq" id="XP_003747548.1">
    <property type="nucleotide sequence ID" value="XM_003747500.1"/>
</dbReference>
<dbReference type="Gene3D" id="3.30.420.150">
    <property type="entry name" value="Exopolyphosphatase. Domain 2"/>
    <property type="match status" value="1"/>
</dbReference>
<keyword evidence="4" id="KW-0472">Membrane</keyword>
<sequence>MPSTIQQKVENRLGDGGTSVFNLAEDARIDALLGACGERFGLPVDGTIALYSAEGSLLDGSSRLRDVVKPDGIIHLREKSRKPSSLVLFIAESDDDLLLGHSWLSWSVLSFLVSISGIVLTSCVFALSKHKNAFDMGVVIDAGSTHSEAVIFKWPLPKTNGTAKPMEVETLRSRKKSISSLSPEEANTEFTNLLGQAERILAENTDKESVLYMSATDGMRLLRMQNPDRANAIIGSVREAMKDSGLNYKAAEISDGADESAQKWVSVNHEKNRLSTYQPTFGALDLGETSTHITVEVKEEADATRSLELYGKQYHLLSKDYLCFGLDELYKRYLMAITTSRNVFDKANFTISSPCHSRGFSSKIRVGQFLSPCVLSDKTPAGIEDLVNRTVFVTGAWHPGACRGIVASLLDAQQCRGENYKFCFDPIDATLPMDVQYIASSGFFSATNEAKIKISDGLAVLRNVSMTFCNQPYDEWLEKYFEGKANDAAQGCFKINVVRSILVDKYGFTEQGYRNLQIPQKNGGQSISWHMGFMINASNALPEEEDDGSELTLGAFLSLVMFFTLEMFVSFALFCLHRQAGLRKEETRLSPL</sequence>
<evidence type="ECO:0000313" key="6">
    <source>
        <dbReference type="RefSeq" id="XP_003747548.1"/>
    </source>
</evidence>
<organism evidence="5 6">
    <name type="scientific">Galendromus occidentalis</name>
    <name type="common">western predatory mite</name>
    <dbReference type="NCBI Taxonomy" id="34638"/>
    <lineage>
        <taxon>Eukaryota</taxon>
        <taxon>Metazoa</taxon>
        <taxon>Ecdysozoa</taxon>
        <taxon>Arthropoda</taxon>
        <taxon>Chelicerata</taxon>
        <taxon>Arachnida</taxon>
        <taxon>Acari</taxon>
        <taxon>Parasitiformes</taxon>
        <taxon>Mesostigmata</taxon>
        <taxon>Gamasina</taxon>
        <taxon>Phytoseioidea</taxon>
        <taxon>Phytoseiidae</taxon>
        <taxon>Typhlodrominae</taxon>
        <taxon>Galendromus</taxon>
    </lineage>
</organism>
<keyword evidence="4" id="KW-1133">Transmembrane helix</keyword>
<feature type="active site" description="Proton acceptor" evidence="3">
    <location>
        <position position="259"/>
    </location>
</feature>
<comment type="similarity">
    <text evidence="1">Belongs to the GDA1/CD39 NTPase family.</text>
</comment>
<proteinExistence type="inferred from homology"/>
<keyword evidence="5" id="KW-1185">Reference proteome</keyword>
<dbReference type="PANTHER" id="PTHR11782:SF83">
    <property type="entry name" value="GUANOSINE-DIPHOSPHATASE"/>
    <property type="match status" value="1"/>
</dbReference>